<keyword evidence="2" id="KW-1185">Reference proteome</keyword>
<organism evidence="1 2">
    <name type="scientific">Colletotrichum costaricense</name>
    <dbReference type="NCBI Taxonomy" id="1209916"/>
    <lineage>
        <taxon>Eukaryota</taxon>
        <taxon>Fungi</taxon>
        <taxon>Dikarya</taxon>
        <taxon>Ascomycota</taxon>
        <taxon>Pezizomycotina</taxon>
        <taxon>Sordariomycetes</taxon>
        <taxon>Hypocreomycetidae</taxon>
        <taxon>Glomerellales</taxon>
        <taxon>Glomerellaceae</taxon>
        <taxon>Colletotrichum</taxon>
        <taxon>Colletotrichum acutatum species complex</taxon>
    </lineage>
</organism>
<sequence length="158" mass="17935">MAEFAGCVCLFVRLRTLDKERLACHQVASTVDQRWRDWQADYRWTQKRWMGDTGGNRPVGRIPIVLPHASHASNGVSASKERPPPCSVCFRSVMKILDNLTLISMVGGMLLREGGFIDDGRGRRTRPSMRARNFVLAYIIKIRHRRPRGRAILCSAIS</sequence>
<name>A0AAI9Z6Y9_9PEZI</name>
<comment type="caution">
    <text evidence="1">The sequence shown here is derived from an EMBL/GenBank/DDBJ whole genome shotgun (WGS) entry which is preliminary data.</text>
</comment>
<accession>A0AAI9Z6Y9</accession>
<reference evidence="1 2" key="1">
    <citation type="submission" date="2016-10" db="EMBL/GenBank/DDBJ databases">
        <title>The genome sequence of Colletotrichum fioriniae PJ7.</title>
        <authorList>
            <person name="Baroncelli R."/>
        </authorList>
    </citation>
    <scope>NUCLEOTIDE SEQUENCE [LARGE SCALE GENOMIC DNA]</scope>
    <source>
        <strain evidence="1 2">IMI 309622</strain>
    </source>
</reference>
<gene>
    <name evidence="1" type="ORF">CCOS01_03623</name>
</gene>
<dbReference type="GeneID" id="85335356"/>
<proteinExistence type="predicted"/>
<protein>
    <submittedName>
        <fullName evidence="1">Uncharacterized protein</fullName>
    </submittedName>
</protein>
<dbReference type="EMBL" id="MOOE01000003">
    <property type="protein sequence ID" value="KAK1534871.1"/>
    <property type="molecule type" value="Genomic_DNA"/>
</dbReference>
<dbReference type="AlphaFoldDB" id="A0AAI9Z6Y9"/>
<evidence type="ECO:0000313" key="1">
    <source>
        <dbReference type="EMBL" id="KAK1534871.1"/>
    </source>
</evidence>
<evidence type="ECO:0000313" key="2">
    <source>
        <dbReference type="Proteomes" id="UP001240678"/>
    </source>
</evidence>
<dbReference type="Proteomes" id="UP001240678">
    <property type="component" value="Unassembled WGS sequence"/>
</dbReference>
<dbReference type="RefSeq" id="XP_060318074.1">
    <property type="nucleotide sequence ID" value="XM_060451809.1"/>
</dbReference>